<protein>
    <submittedName>
        <fullName evidence="8">MFS general substrate transporter</fullName>
    </submittedName>
</protein>
<dbReference type="Proteomes" id="UP000070444">
    <property type="component" value="Unassembled WGS sequence"/>
</dbReference>
<dbReference type="OrthoDB" id="3936150at2759"/>
<feature type="transmembrane region" description="Helical" evidence="6">
    <location>
        <begin position="441"/>
        <end position="458"/>
    </location>
</feature>
<keyword evidence="3 6" id="KW-0812">Transmembrane</keyword>
<evidence type="ECO:0000256" key="4">
    <source>
        <dbReference type="ARBA" id="ARBA00022989"/>
    </source>
</evidence>
<evidence type="ECO:0000259" key="7">
    <source>
        <dbReference type="PROSITE" id="PS50850"/>
    </source>
</evidence>
<feature type="transmembrane region" description="Helical" evidence="6">
    <location>
        <begin position="153"/>
        <end position="178"/>
    </location>
</feature>
<dbReference type="SUPFAM" id="SSF103473">
    <property type="entry name" value="MFS general substrate transporter"/>
    <property type="match status" value="1"/>
</dbReference>
<feature type="transmembrane region" description="Helical" evidence="6">
    <location>
        <begin position="97"/>
        <end position="117"/>
    </location>
</feature>
<dbReference type="InterPro" id="IPR036259">
    <property type="entry name" value="MFS_trans_sf"/>
</dbReference>
<dbReference type="Pfam" id="PF07690">
    <property type="entry name" value="MFS_1"/>
    <property type="match status" value="1"/>
</dbReference>
<evidence type="ECO:0000256" key="3">
    <source>
        <dbReference type="ARBA" id="ARBA00022692"/>
    </source>
</evidence>
<dbReference type="OMA" id="RFQIEFH"/>
<feature type="transmembrane region" description="Helical" evidence="6">
    <location>
        <begin position="464"/>
        <end position="486"/>
    </location>
</feature>
<sequence>MSEFQHLLSSQQGSGNSLNISNNYGLQSDLESNDNTFEVTKSHQDKLDTILHQIGMGKFQYLLFILCGFGWLADNMWLQGVIVILPRIQRHFSISDLYAGFPDSAFFIGMMLSSIFWGGHSDLHGRRDAFHWTLSIATFAGIFSAIAPNFWSLNFFLVVLGFGIGGTVPVDSSILLEFLPSKHHYLVTSLSMFFGLGAVLASLSAYLILPTYSCPDLIPGNPLTDCDVSVSNNGWRYLLVLLSVINGLMAFWRVFLFKLPETPQYLLANNQPEEVVDTLNYIAKYNGLSMKFTMSDLIPADKPSQSDEICNQFSQNQSQNINNNDSNSNSLPKFTFIESEVRTPWLLNALGFDLNLIYNLFQPYYRLSTILIWSIWMLMATAYSLFMTFLPKYLEMKGQTDEGPGTMADVYWSYLIYSACGIPGSLMGGWLVDSSLGRKGTLALSTALAGLAQIGFIFFKSLNLATFCSSSVSFLVTLMYSVLYSYTPEVFDPRLRSTACGIAASLSRVFAIISPMLTGVLFSIRVWSPLEISTVLIFVLAILSVLLPIETKQKSTNSTQYRYNLSAIDWLLFFL</sequence>
<gene>
    <name evidence="8" type="ORF">CONCODRAFT_18276</name>
</gene>
<feature type="transmembrane region" description="Helical" evidence="6">
    <location>
        <begin position="237"/>
        <end position="256"/>
    </location>
</feature>
<feature type="transmembrane region" description="Helical" evidence="6">
    <location>
        <begin position="530"/>
        <end position="549"/>
    </location>
</feature>
<dbReference type="GO" id="GO:0022857">
    <property type="term" value="F:transmembrane transporter activity"/>
    <property type="evidence" value="ECO:0007669"/>
    <property type="project" value="InterPro"/>
</dbReference>
<dbReference type="GO" id="GO:0016020">
    <property type="term" value="C:membrane"/>
    <property type="evidence" value="ECO:0007669"/>
    <property type="project" value="UniProtKB-SubCell"/>
</dbReference>
<dbReference type="AlphaFoldDB" id="A0A137P3A3"/>
<evidence type="ECO:0000313" key="9">
    <source>
        <dbReference type="Proteomes" id="UP000070444"/>
    </source>
</evidence>
<feature type="transmembrane region" description="Helical" evidence="6">
    <location>
        <begin position="129"/>
        <end position="147"/>
    </location>
</feature>
<feature type="transmembrane region" description="Helical" evidence="6">
    <location>
        <begin position="410"/>
        <end position="432"/>
    </location>
</feature>
<feature type="transmembrane region" description="Helical" evidence="6">
    <location>
        <begin position="185"/>
        <end position="209"/>
    </location>
</feature>
<dbReference type="Gene3D" id="1.20.1250.20">
    <property type="entry name" value="MFS general substrate transporter like domains"/>
    <property type="match status" value="1"/>
</dbReference>
<evidence type="ECO:0000256" key="5">
    <source>
        <dbReference type="ARBA" id="ARBA00023136"/>
    </source>
</evidence>
<organism evidence="8 9">
    <name type="scientific">Conidiobolus coronatus (strain ATCC 28846 / CBS 209.66 / NRRL 28638)</name>
    <name type="common">Delacroixia coronata</name>
    <dbReference type="NCBI Taxonomy" id="796925"/>
    <lineage>
        <taxon>Eukaryota</taxon>
        <taxon>Fungi</taxon>
        <taxon>Fungi incertae sedis</taxon>
        <taxon>Zoopagomycota</taxon>
        <taxon>Entomophthoromycotina</taxon>
        <taxon>Entomophthoromycetes</taxon>
        <taxon>Entomophthorales</taxon>
        <taxon>Ancylistaceae</taxon>
        <taxon>Conidiobolus</taxon>
    </lineage>
</organism>
<dbReference type="PROSITE" id="PS50850">
    <property type="entry name" value="MFS"/>
    <property type="match status" value="1"/>
</dbReference>
<evidence type="ECO:0000256" key="1">
    <source>
        <dbReference type="ARBA" id="ARBA00004141"/>
    </source>
</evidence>
<feature type="transmembrane region" description="Helical" evidence="6">
    <location>
        <begin position="61"/>
        <end position="85"/>
    </location>
</feature>
<feature type="transmembrane region" description="Helical" evidence="6">
    <location>
        <begin position="498"/>
        <end position="524"/>
    </location>
</feature>
<comment type="subcellular location">
    <subcellularLocation>
        <location evidence="1">Membrane</location>
        <topology evidence="1">Multi-pass membrane protein</topology>
    </subcellularLocation>
</comment>
<dbReference type="CDD" id="cd17316">
    <property type="entry name" value="MFS_SV2_like"/>
    <property type="match status" value="1"/>
</dbReference>
<feature type="domain" description="Major facilitator superfamily (MFS) profile" evidence="7">
    <location>
        <begin position="63"/>
        <end position="552"/>
    </location>
</feature>
<proteinExistence type="predicted"/>
<dbReference type="InterPro" id="IPR011701">
    <property type="entry name" value="MFS"/>
</dbReference>
<dbReference type="PANTHER" id="PTHR23511:SF5">
    <property type="entry name" value="MAJOR FACILITATOR-TYPE TRANSPORTER HXNZ-RELATED"/>
    <property type="match status" value="1"/>
</dbReference>
<reference evidence="8 9" key="1">
    <citation type="journal article" date="2015" name="Genome Biol. Evol.">
        <title>Phylogenomic analyses indicate that early fungi evolved digesting cell walls of algal ancestors of land plants.</title>
        <authorList>
            <person name="Chang Y."/>
            <person name="Wang S."/>
            <person name="Sekimoto S."/>
            <person name="Aerts A.L."/>
            <person name="Choi C."/>
            <person name="Clum A."/>
            <person name="LaButti K.M."/>
            <person name="Lindquist E.A."/>
            <person name="Yee Ngan C."/>
            <person name="Ohm R.A."/>
            <person name="Salamov A.A."/>
            <person name="Grigoriev I.V."/>
            <person name="Spatafora J.W."/>
            <person name="Berbee M.L."/>
        </authorList>
    </citation>
    <scope>NUCLEOTIDE SEQUENCE [LARGE SCALE GENOMIC DNA]</scope>
    <source>
        <strain evidence="8 9">NRRL 28638</strain>
    </source>
</reference>
<feature type="transmembrane region" description="Helical" evidence="6">
    <location>
        <begin position="370"/>
        <end position="390"/>
    </location>
</feature>
<dbReference type="EMBL" id="KQ964532">
    <property type="protein sequence ID" value="KXN69502.1"/>
    <property type="molecule type" value="Genomic_DNA"/>
</dbReference>
<keyword evidence="2" id="KW-0813">Transport</keyword>
<dbReference type="InterPro" id="IPR020846">
    <property type="entry name" value="MFS_dom"/>
</dbReference>
<evidence type="ECO:0000256" key="2">
    <source>
        <dbReference type="ARBA" id="ARBA00022448"/>
    </source>
</evidence>
<keyword evidence="9" id="KW-1185">Reference proteome</keyword>
<name>A0A137P3A3_CONC2</name>
<keyword evidence="4 6" id="KW-1133">Transmembrane helix</keyword>
<evidence type="ECO:0000313" key="8">
    <source>
        <dbReference type="EMBL" id="KXN69502.1"/>
    </source>
</evidence>
<accession>A0A137P3A3</accession>
<dbReference type="PANTHER" id="PTHR23511">
    <property type="entry name" value="SYNAPTIC VESICLE GLYCOPROTEIN 2"/>
    <property type="match status" value="1"/>
</dbReference>
<evidence type="ECO:0000256" key="6">
    <source>
        <dbReference type="SAM" id="Phobius"/>
    </source>
</evidence>
<keyword evidence="5 6" id="KW-0472">Membrane</keyword>